<dbReference type="EMBL" id="JAGQDE010000010">
    <property type="protein sequence ID" value="MBQ0959815.1"/>
    <property type="molecule type" value="Genomic_DNA"/>
</dbReference>
<reference evidence="2" key="1">
    <citation type="submission" date="2021-04" db="EMBL/GenBank/DDBJ databases">
        <title>The genome sequence of Ideonella sp. 4Y11.</title>
        <authorList>
            <person name="Liu Y."/>
        </authorList>
    </citation>
    <scope>NUCLEOTIDE SEQUENCE</scope>
    <source>
        <strain evidence="2">4Y11</strain>
    </source>
</reference>
<evidence type="ECO:0000259" key="1">
    <source>
        <dbReference type="Pfam" id="PF12770"/>
    </source>
</evidence>
<dbReference type="InterPro" id="IPR024983">
    <property type="entry name" value="CHAT_dom"/>
</dbReference>
<dbReference type="Pfam" id="PF12770">
    <property type="entry name" value="CHAT"/>
    <property type="match status" value="1"/>
</dbReference>
<organism evidence="2 3">
    <name type="scientific">Ideonella aquatica</name>
    <dbReference type="NCBI Taxonomy" id="2824119"/>
    <lineage>
        <taxon>Bacteria</taxon>
        <taxon>Pseudomonadati</taxon>
        <taxon>Pseudomonadota</taxon>
        <taxon>Betaproteobacteria</taxon>
        <taxon>Burkholderiales</taxon>
        <taxon>Sphaerotilaceae</taxon>
        <taxon>Ideonella</taxon>
    </lineage>
</organism>
<proteinExistence type="predicted"/>
<name>A0A940YV44_9BURK</name>
<dbReference type="Proteomes" id="UP000678374">
    <property type="component" value="Unassembled WGS sequence"/>
</dbReference>
<comment type="caution">
    <text evidence="2">The sequence shown here is derived from an EMBL/GenBank/DDBJ whole genome shotgun (WGS) entry which is preliminary data.</text>
</comment>
<gene>
    <name evidence="2" type="ORF">KAK06_12760</name>
</gene>
<dbReference type="RefSeq" id="WP_210802493.1">
    <property type="nucleotide sequence ID" value="NZ_JAGQDE010000010.1"/>
</dbReference>
<evidence type="ECO:0000313" key="3">
    <source>
        <dbReference type="Proteomes" id="UP000678374"/>
    </source>
</evidence>
<evidence type="ECO:0000313" key="2">
    <source>
        <dbReference type="EMBL" id="MBQ0959815.1"/>
    </source>
</evidence>
<sequence>MSQDKADSRCAASRHAATRVHPFKLELLRQGPAHNQLLSPITPYLALSGNAPPQTLYFPFEHRQLLSRLGRLRQADRDMPPMEREAVLRDLGEPLGQVLGTVPSLYAAMTRDDEPLLHVQLALSALELSMLPFEAVVAPDHFPGGNKPMLLHSPMVVTREVRRSQRAAVRWNRAPKVLFAFASPGGLAPVPAQDHLNALRRAIEPLVRRSTETDPEKNKKERLLKVGELLHVLPNASLRSLTEACRSQSFTHVHILAHGLPIQMAGGDRYGMALCRDGEPLTLATVDAAQLVGALRGGIDADDGCMPTLVSLATCDSGAVDSVLMPGGSLAHELHEAGVPWVVASQFPLWMDASVLLAESLYAGVLVGHDPRRVLLEVRRRLAAEVPETFDWASLVAYATIPFDLDRQVADFRERQTRALLEARFSMIDEMLALGTTGAELRARIAPLAEDIREMLRRQTAAADRVDDSFSSERARRALRAEWLGMTAASEKRLGIAYQRVADAEAAQKGADTAAPDPRAQEAYRRARDLYLEASREEPHNHWVSTQYLSMGVIAARGDKAALAALVSAGKLRWELTTQLARLEQLSAKGKDLAWAWGTVAELTMLGSVYAGRQFRQGQAQNTITEACQAIIASAGSDPFPVQSTRRQFQRYCVQWADERWSALAKLAVDQLSAGG</sequence>
<accession>A0A940YV44</accession>
<dbReference type="AlphaFoldDB" id="A0A940YV44"/>
<protein>
    <submittedName>
        <fullName evidence="2">CHAT domain-containing protein</fullName>
    </submittedName>
</protein>
<keyword evidence="3" id="KW-1185">Reference proteome</keyword>
<feature type="domain" description="CHAT" evidence="1">
    <location>
        <begin position="91"/>
        <end position="398"/>
    </location>
</feature>